<dbReference type="AlphaFoldDB" id="A0A652ZZL2"/>
<dbReference type="EMBL" id="UPXP01000038">
    <property type="protein sequence ID" value="VBB41199.1"/>
    <property type="molecule type" value="Genomic_DNA"/>
</dbReference>
<sequence length="126" mass="13413">MEQMPATLGGAVVPVHHQVADVIGGFPSVYAAYDGEGDQAFAVAQFEHSVGIARRILPRKQGLVQQVDFDGLENPGPVGGFLQFLDIDMLLHHLSLKTNMTGYGNTAGGKTCLVPPVGQDCRIVLQ</sequence>
<accession>A0A652ZZL2</accession>
<name>A0A652ZZL2_9SPIR</name>
<evidence type="ECO:0000313" key="1">
    <source>
        <dbReference type="EMBL" id="VBB41199.1"/>
    </source>
</evidence>
<reference evidence="1" key="1">
    <citation type="submission" date="2018-07" db="EMBL/GenBank/DDBJ databases">
        <authorList>
            <consortium name="Genoscope - CEA"/>
            <person name="William W."/>
        </authorList>
    </citation>
    <scope>NUCLEOTIDE SEQUENCE</scope>
    <source>
        <strain evidence="1">IK1</strain>
    </source>
</reference>
<gene>
    <name evidence="1" type="ORF">TRIP_E90025</name>
</gene>
<organism evidence="1">
    <name type="scientific">uncultured Spirochaetota bacterium</name>
    <dbReference type="NCBI Taxonomy" id="460511"/>
    <lineage>
        <taxon>Bacteria</taxon>
        <taxon>Pseudomonadati</taxon>
        <taxon>Spirochaetota</taxon>
        <taxon>environmental samples</taxon>
    </lineage>
</organism>
<proteinExistence type="predicted"/>
<protein>
    <submittedName>
        <fullName evidence="1">Uncharacterized protein</fullName>
    </submittedName>
</protein>